<name>A0A1H1MZZ6_9BRAD</name>
<sequence length="141" mass="15389">MLRDGEYAAWYRTPRGEGTGIIVLAKGKIAGGDSVLTYSGWYEVNEDRFTATLSTKRHTAGQPTLFGIDEVELKLTGQSNGTTASCSGIALQAPELPFHATLIRVQGQPLLVTAMTGKRRFAKQPVRQWSHFAPHPPPKLP</sequence>
<evidence type="ECO:0000313" key="2">
    <source>
        <dbReference type="Proteomes" id="UP000243904"/>
    </source>
</evidence>
<proteinExistence type="predicted"/>
<dbReference type="Proteomes" id="UP000243904">
    <property type="component" value="Chromosome I"/>
</dbReference>
<dbReference type="AlphaFoldDB" id="A0A1H1MZZ6"/>
<organism evidence="1 2">
    <name type="scientific">Bradyrhizobium canariense</name>
    <dbReference type="NCBI Taxonomy" id="255045"/>
    <lineage>
        <taxon>Bacteria</taxon>
        <taxon>Pseudomonadati</taxon>
        <taxon>Pseudomonadota</taxon>
        <taxon>Alphaproteobacteria</taxon>
        <taxon>Hyphomicrobiales</taxon>
        <taxon>Nitrobacteraceae</taxon>
        <taxon>Bradyrhizobium</taxon>
    </lineage>
</organism>
<dbReference type="InterPro" id="IPR043019">
    <property type="entry name" value="GrlR_sf"/>
</dbReference>
<gene>
    <name evidence="1" type="ORF">SAMN05444158_0434</name>
</gene>
<reference evidence="2" key="1">
    <citation type="submission" date="2016-10" db="EMBL/GenBank/DDBJ databases">
        <authorList>
            <person name="Varghese N."/>
            <person name="Submissions S."/>
        </authorList>
    </citation>
    <scope>NUCLEOTIDE SEQUENCE [LARGE SCALE GENOMIC DNA]</scope>
    <source>
        <strain evidence="2">GAS369</strain>
    </source>
</reference>
<evidence type="ECO:0000313" key="1">
    <source>
        <dbReference type="EMBL" id="SDR92441.1"/>
    </source>
</evidence>
<accession>A0A1H1MZZ6</accession>
<protein>
    <submittedName>
        <fullName evidence="1">T3SS negative regulator,GrlR</fullName>
    </submittedName>
</protein>
<keyword evidence="2" id="KW-1185">Reference proteome</keyword>
<dbReference type="RefSeq" id="WP_146686152.1">
    <property type="nucleotide sequence ID" value="NZ_LT629750.1"/>
</dbReference>
<dbReference type="EMBL" id="LT629750">
    <property type="protein sequence ID" value="SDR92441.1"/>
    <property type="molecule type" value="Genomic_DNA"/>
</dbReference>
<dbReference type="Gene3D" id="2.40.128.380">
    <property type="entry name" value="T3SS negative regulator GrlR"/>
    <property type="match status" value="1"/>
</dbReference>